<keyword evidence="3 9" id="KW-0732">Signal</keyword>
<evidence type="ECO:0000256" key="3">
    <source>
        <dbReference type="ARBA" id="ARBA00022729"/>
    </source>
</evidence>
<comment type="caution">
    <text evidence="10">The sequence shown here is derived from an EMBL/GenBank/DDBJ whole genome shotgun (WGS) entry which is preliminary data.</text>
</comment>
<evidence type="ECO:0000256" key="7">
    <source>
        <dbReference type="PIRNR" id="PIRNR002854"/>
    </source>
</evidence>
<protein>
    <recommendedName>
        <fullName evidence="7">Lipoprotein</fullName>
    </recommendedName>
</protein>
<dbReference type="CDD" id="cd13598">
    <property type="entry name" value="PBP2_lipoprotein_IlpA_like"/>
    <property type="match status" value="1"/>
</dbReference>
<dbReference type="PANTHER" id="PTHR30429:SF1">
    <property type="entry name" value="D-METHIONINE-BINDING LIPOPROTEIN METQ-RELATED"/>
    <property type="match status" value="1"/>
</dbReference>
<evidence type="ECO:0000256" key="6">
    <source>
        <dbReference type="ARBA" id="ARBA00023288"/>
    </source>
</evidence>
<dbReference type="SUPFAM" id="SSF53850">
    <property type="entry name" value="Periplasmic binding protein-like II"/>
    <property type="match status" value="1"/>
</dbReference>
<dbReference type="InterPro" id="IPR004872">
    <property type="entry name" value="Lipoprotein_NlpA"/>
</dbReference>
<dbReference type="NCBIfam" id="NF008285">
    <property type="entry name" value="PRK11063.1"/>
    <property type="match status" value="1"/>
</dbReference>
<dbReference type="Pfam" id="PF03180">
    <property type="entry name" value="Lipoprotein_9"/>
    <property type="match status" value="1"/>
</dbReference>
<reference evidence="10 11" key="1">
    <citation type="submission" date="2019-02" db="EMBL/GenBank/DDBJ databases">
        <title>Investigation of anaerobic lignin degradation for improved lignocellulosic biofuels.</title>
        <authorList>
            <person name="Deangelis K."/>
        </authorList>
    </citation>
    <scope>NUCLEOTIDE SEQUENCE [LARGE SCALE GENOMIC DNA]</scope>
    <source>
        <strain evidence="10 11">159R</strain>
    </source>
</reference>
<evidence type="ECO:0000256" key="9">
    <source>
        <dbReference type="SAM" id="SignalP"/>
    </source>
</evidence>
<evidence type="ECO:0000313" key="10">
    <source>
        <dbReference type="EMBL" id="TCL04265.1"/>
    </source>
</evidence>
<name>A0A4R1NA48_9GAMM</name>
<dbReference type="AlphaFoldDB" id="A0A4R1NA48"/>
<evidence type="ECO:0000256" key="2">
    <source>
        <dbReference type="ARBA" id="ARBA00022475"/>
    </source>
</evidence>
<feature type="signal peptide" evidence="9">
    <location>
        <begin position="1"/>
        <end position="22"/>
    </location>
</feature>
<dbReference type="GO" id="GO:0015821">
    <property type="term" value="P:methionine transport"/>
    <property type="evidence" value="ECO:0007669"/>
    <property type="project" value="UniProtKB-ARBA"/>
</dbReference>
<gene>
    <name evidence="10" type="ORF">EZJ58_2378</name>
</gene>
<dbReference type="PIRSF" id="PIRSF002854">
    <property type="entry name" value="MetQ"/>
    <property type="match status" value="1"/>
</dbReference>
<evidence type="ECO:0000256" key="4">
    <source>
        <dbReference type="ARBA" id="ARBA00023136"/>
    </source>
</evidence>
<sequence>MSSILKCLALAGIIASSLTLTACDKADKDANHIKVGISAGIDQPLWDAVKKVAKEKYNLDVETVTFTDYVLPNEALNSGDTDANSFQHGPYLAQQIKEHGYKLAAVGKTFVYPIAGYSRKYKSVAELPDGAQVAIPNDPTNLGRSLLLLQKTGLISLKNGTGLQPTSLDIVDNPKHLKIVEIEAAQLPRTLDDGKVDLAVINTNYSTQIGLSPHKDGLFIEDKESPYVNLIVAREDNKDSDKVKNLVKAYQTDEVAAAADKIYHGDAVKGW</sequence>
<keyword evidence="2" id="KW-1003">Cell membrane</keyword>
<dbReference type="OrthoDB" id="9812878at2"/>
<feature type="lipid moiety-binding region" description="S-diacylglycerol cysteine" evidence="8">
    <location>
        <position position="23"/>
    </location>
</feature>
<comment type="subcellular location">
    <subcellularLocation>
        <location evidence="1">Cell membrane</location>
        <topology evidence="1">Lipid-anchor</topology>
    </subcellularLocation>
</comment>
<dbReference type="PROSITE" id="PS51257">
    <property type="entry name" value="PROKAR_LIPOPROTEIN"/>
    <property type="match status" value="1"/>
</dbReference>
<evidence type="ECO:0000313" key="11">
    <source>
        <dbReference type="Proteomes" id="UP000294555"/>
    </source>
</evidence>
<dbReference type="PANTHER" id="PTHR30429">
    <property type="entry name" value="D-METHIONINE-BINDING LIPOPROTEIN METQ"/>
    <property type="match status" value="1"/>
</dbReference>
<keyword evidence="5" id="KW-0564">Palmitate</keyword>
<proteinExistence type="inferred from homology"/>
<dbReference type="FunFam" id="3.40.190.10:FF:000016">
    <property type="entry name" value="Lipoprotein"/>
    <property type="match status" value="1"/>
</dbReference>
<dbReference type="RefSeq" id="WP_132923056.1">
    <property type="nucleotide sequence ID" value="NZ_SJOI01000001.1"/>
</dbReference>
<keyword evidence="11" id="KW-1185">Reference proteome</keyword>
<dbReference type="GO" id="GO:0005886">
    <property type="term" value="C:plasma membrane"/>
    <property type="evidence" value="ECO:0007669"/>
    <property type="project" value="UniProtKB-SubCell"/>
</dbReference>
<keyword evidence="4" id="KW-0472">Membrane</keyword>
<feature type="chain" id="PRO_5020431543" description="Lipoprotein" evidence="9">
    <location>
        <begin position="23"/>
        <end position="271"/>
    </location>
</feature>
<dbReference type="Proteomes" id="UP000294555">
    <property type="component" value="Unassembled WGS sequence"/>
</dbReference>
<accession>A0A4R1NA48</accession>
<keyword evidence="6 7" id="KW-0449">Lipoprotein</keyword>
<dbReference type="NCBIfam" id="TIGR00363">
    <property type="entry name" value="MetQ/NlpA family lipoprotein"/>
    <property type="match status" value="1"/>
</dbReference>
<evidence type="ECO:0000256" key="1">
    <source>
        <dbReference type="ARBA" id="ARBA00004193"/>
    </source>
</evidence>
<dbReference type="EMBL" id="SJOI01000001">
    <property type="protein sequence ID" value="TCL04265.1"/>
    <property type="molecule type" value="Genomic_DNA"/>
</dbReference>
<organism evidence="10 11">
    <name type="scientific">Sodalis ligni</name>
    <dbReference type="NCBI Taxonomy" id="2697027"/>
    <lineage>
        <taxon>Bacteria</taxon>
        <taxon>Pseudomonadati</taxon>
        <taxon>Pseudomonadota</taxon>
        <taxon>Gammaproteobacteria</taxon>
        <taxon>Enterobacterales</taxon>
        <taxon>Bruguierivoracaceae</taxon>
        <taxon>Sodalis</taxon>
    </lineage>
</organism>
<comment type="similarity">
    <text evidence="7">Belongs to the nlpA lipoprotein family.</text>
</comment>
<evidence type="ECO:0000256" key="8">
    <source>
        <dbReference type="PIRSR" id="PIRSR002854-1"/>
    </source>
</evidence>
<evidence type="ECO:0000256" key="5">
    <source>
        <dbReference type="ARBA" id="ARBA00023139"/>
    </source>
</evidence>
<dbReference type="Gene3D" id="3.40.190.10">
    <property type="entry name" value="Periplasmic binding protein-like II"/>
    <property type="match status" value="2"/>
</dbReference>